<organism evidence="1 2">
    <name type="scientific">Aphidius gifuensis</name>
    <name type="common">Parasitoid wasp</name>
    <dbReference type="NCBI Taxonomy" id="684658"/>
    <lineage>
        <taxon>Eukaryota</taxon>
        <taxon>Metazoa</taxon>
        <taxon>Ecdysozoa</taxon>
        <taxon>Arthropoda</taxon>
        <taxon>Hexapoda</taxon>
        <taxon>Insecta</taxon>
        <taxon>Pterygota</taxon>
        <taxon>Neoptera</taxon>
        <taxon>Endopterygota</taxon>
        <taxon>Hymenoptera</taxon>
        <taxon>Apocrita</taxon>
        <taxon>Ichneumonoidea</taxon>
        <taxon>Braconidae</taxon>
        <taxon>Aphidiinae</taxon>
        <taxon>Aphidius</taxon>
    </lineage>
</organism>
<keyword evidence="2" id="KW-1185">Reference proteome</keyword>
<dbReference type="EMBL" id="JACMRX010000003">
    <property type="protein sequence ID" value="KAF7992482.1"/>
    <property type="molecule type" value="Genomic_DNA"/>
</dbReference>
<dbReference type="AlphaFoldDB" id="A0A834XVQ5"/>
<name>A0A834XVQ5_APHGI</name>
<dbReference type="OrthoDB" id="7550652at2759"/>
<gene>
    <name evidence="1" type="ORF">HCN44_004826</name>
</gene>
<reference evidence="1 2" key="1">
    <citation type="submission" date="2020-08" db="EMBL/GenBank/DDBJ databases">
        <title>Aphidius gifuensis genome sequencing and assembly.</title>
        <authorList>
            <person name="Du Z."/>
        </authorList>
    </citation>
    <scope>NUCLEOTIDE SEQUENCE [LARGE SCALE GENOMIC DNA]</scope>
    <source>
        <strain evidence="1">YNYX2018</strain>
        <tissue evidence="1">Adults</tissue>
    </source>
</reference>
<proteinExistence type="predicted"/>
<evidence type="ECO:0000313" key="2">
    <source>
        <dbReference type="Proteomes" id="UP000639338"/>
    </source>
</evidence>
<evidence type="ECO:0000313" key="1">
    <source>
        <dbReference type="EMBL" id="KAF7992482.1"/>
    </source>
</evidence>
<sequence>MNNDNRFIYYLYDDIYDDNDDNYWLVIRLVDEDIRHPFLVAHKIDLKKYAGSAVSISPDCDKADADRTASISPNSVCKRRYLSDGVENCSAIRMDGKNYPPEIISTNNNTVTISAVTIIMIF</sequence>
<accession>A0A834XVQ5</accession>
<comment type="caution">
    <text evidence="1">The sequence shown here is derived from an EMBL/GenBank/DDBJ whole genome shotgun (WGS) entry which is preliminary data.</text>
</comment>
<protein>
    <submittedName>
        <fullName evidence="1">Uncharacterized protein</fullName>
    </submittedName>
</protein>
<dbReference type="Proteomes" id="UP000639338">
    <property type="component" value="Unassembled WGS sequence"/>
</dbReference>